<sequence>MRFKDRLVFFWNLTMEYIYTLFKPIVRIEEQVTLHKSSDYSIIGVTKNNETIKIIRRVSTDPDVLCIYDNDHKQDLTLKFKQFIHYYNPNTHTFQHLDIIKHYYNTSSNITLIYEDLTEHKLH</sequence>
<dbReference type="EMBL" id="KY565518">
    <property type="protein sequence ID" value="ARR74949.1"/>
    <property type="molecule type" value="Genomic_DNA"/>
</dbReference>
<protein>
    <submittedName>
        <fullName evidence="1">Uncharacterized protein</fullName>
    </submittedName>
</protein>
<proteinExistence type="predicted"/>
<gene>
    <name evidence="1" type="ORF">SAGO17_0029</name>
</gene>
<name>A0A1X9VNQ9_9VIRU</name>
<organism evidence="1">
    <name type="scientific">Mimivirus AB-566-O17</name>
    <dbReference type="NCBI Taxonomy" id="1988039"/>
    <lineage>
        <taxon>Viruses</taxon>
        <taxon>Varidnaviria</taxon>
        <taxon>Bamfordvirae</taxon>
        <taxon>Nucleocytoviricota</taxon>
        <taxon>Megaviricetes</taxon>
        <taxon>Imitervirales</taxon>
        <taxon>Mimiviridae</taxon>
        <taxon>Megamimivirinae</taxon>
        <taxon>Mimivirus</taxon>
    </lineage>
</organism>
<reference evidence="1" key="1">
    <citation type="journal article" date="2017" name="ISME J.">
        <title>Genomic exploration of individual giant ocean viruses.</title>
        <authorList>
            <person name="Wilson W.H."/>
            <person name="Gilg I.C."/>
            <person name="Moniruzzaman M."/>
            <person name="Field E.K."/>
            <person name="Koren S."/>
            <person name="LeCleir G.R."/>
            <person name="Martinez Martinez J."/>
            <person name="Poulton N.J."/>
            <person name="Swan B.K."/>
            <person name="Stepanauskas R."/>
            <person name="Wilhelm S.W."/>
        </authorList>
    </citation>
    <scope>NUCLEOTIDE SEQUENCE</scope>
</reference>
<evidence type="ECO:0000313" key="1">
    <source>
        <dbReference type="EMBL" id="ARR74949.1"/>
    </source>
</evidence>
<accession>A0A1X9VNQ9</accession>